<feature type="transmembrane region" description="Helical" evidence="8">
    <location>
        <begin position="181"/>
        <end position="205"/>
    </location>
</feature>
<comment type="caution">
    <text evidence="10">The sequence shown here is derived from an EMBL/GenBank/DDBJ whole genome shotgun (WGS) entry which is preliminary data.</text>
</comment>
<dbReference type="GO" id="GO:0016020">
    <property type="term" value="C:membrane"/>
    <property type="evidence" value="ECO:0007669"/>
    <property type="project" value="UniProtKB-SubCell"/>
</dbReference>
<dbReference type="PANTHER" id="PTHR43791:SF49">
    <property type="entry name" value="TRANSPORTER, PUTATIVE (AFU_ORTHOLOGUE AFUA_4G04250)-RELATED"/>
    <property type="match status" value="1"/>
</dbReference>
<protein>
    <submittedName>
        <fullName evidence="10">Major facilitator superfamily domain-containing protein</fullName>
    </submittedName>
</protein>
<keyword evidence="11" id="KW-1185">Reference proteome</keyword>
<gene>
    <name evidence="10" type="ORF">EV421DRAFT_1987030</name>
</gene>
<comment type="subcellular location">
    <subcellularLocation>
        <location evidence="1">Membrane</location>
        <topology evidence="1">Multi-pass membrane protein</topology>
    </subcellularLocation>
</comment>
<feature type="domain" description="C2H2-type" evidence="9">
    <location>
        <begin position="360"/>
        <end position="388"/>
    </location>
</feature>
<dbReference type="EMBL" id="JAUEPT010000063">
    <property type="protein sequence ID" value="KAK0435402.1"/>
    <property type="molecule type" value="Genomic_DNA"/>
</dbReference>
<dbReference type="SUPFAM" id="SSF103473">
    <property type="entry name" value="MFS general substrate transporter"/>
    <property type="match status" value="1"/>
</dbReference>
<evidence type="ECO:0000259" key="9">
    <source>
        <dbReference type="PROSITE" id="PS50157"/>
    </source>
</evidence>
<organism evidence="10 11">
    <name type="scientific">Armillaria borealis</name>
    <dbReference type="NCBI Taxonomy" id="47425"/>
    <lineage>
        <taxon>Eukaryota</taxon>
        <taxon>Fungi</taxon>
        <taxon>Dikarya</taxon>
        <taxon>Basidiomycota</taxon>
        <taxon>Agaricomycotina</taxon>
        <taxon>Agaricomycetes</taxon>
        <taxon>Agaricomycetidae</taxon>
        <taxon>Agaricales</taxon>
        <taxon>Marasmiineae</taxon>
        <taxon>Physalacriaceae</taxon>
        <taxon>Armillaria</taxon>
    </lineage>
</organism>
<keyword evidence="6" id="KW-0862">Zinc</keyword>
<keyword evidence="6" id="KW-0863">Zinc-finger</keyword>
<dbReference type="Proteomes" id="UP001175226">
    <property type="component" value="Unassembled WGS sequence"/>
</dbReference>
<evidence type="ECO:0000256" key="5">
    <source>
        <dbReference type="ARBA" id="ARBA00023136"/>
    </source>
</evidence>
<feature type="transmembrane region" description="Helical" evidence="8">
    <location>
        <begin position="35"/>
        <end position="53"/>
    </location>
</feature>
<dbReference type="InterPro" id="IPR013087">
    <property type="entry name" value="Znf_C2H2_type"/>
</dbReference>
<dbReference type="AlphaFoldDB" id="A0AA39J501"/>
<dbReference type="InterPro" id="IPR011701">
    <property type="entry name" value="MFS"/>
</dbReference>
<keyword evidence="6" id="KW-0479">Metal-binding</keyword>
<sequence length="604" mass="66030">MTERQFLAVASASLATYTLFQIPSNYMLKYFAPPYWLAFLMLGWGATLMIMAASQNYITVLVLRLLLGAFEAGLVPGMIYFFTFWYRLQERAFRISLIVASSPLGAAFGGCIAYGVGAPSCLLAVLIYLFFPSYPETSTWFSVADRTIAIRRMNQESSKSVGHAKITWDGAKSTLKDWRLYLHYSLGIILMVPLSSILLFAPTIIHGLGYEGQVAQLLTVPPYAAAFVGTVGMSWLADRYRAWSNCGVVSIALAGVTFIVQGALPPTAFKARYAMLLLGTMFSFMCSPSLSVWFTGNLRDTNATTLAIPISAACGTVGQVLGIFVYTPSGAPGYQAGHYTNAVVLFIGALESANNGSIRVACRYCDKTYSCKEGRNRHERDKHSVEIAGVQVYIQPHTGIKYFICTTPGCSFKCRKLHVVCNHRETCYEVQSDNLLEEIPTQVKEAMRSDLALGRRIFPFLYDEPASSNSLSFIDWDASLDNPLVPDWWKDYLALVPTPEHLGSASRSEQLPSDTSMDTSSEGMEEKPLSLSNADHSAVPLDVDVKGAAGSSVNDRVNAASSSSEGSSFSFASFDLEQSQPLTPGSILAEIEDIEMKVEAIFAS</sequence>
<dbReference type="GO" id="GO:0008270">
    <property type="term" value="F:zinc ion binding"/>
    <property type="evidence" value="ECO:0007669"/>
    <property type="project" value="UniProtKB-KW"/>
</dbReference>
<evidence type="ECO:0000256" key="2">
    <source>
        <dbReference type="ARBA" id="ARBA00022448"/>
    </source>
</evidence>
<dbReference type="Pfam" id="PF07690">
    <property type="entry name" value="MFS_1"/>
    <property type="match status" value="1"/>
</dbReference>
<dbReference type="PANTHER" id="PTHR43791">
    <property type="entry name" value="PERMEASE-RELATED"/>
    <property type="match status" value="1"/>
</dbReference>
<keyword evidence="4 8" id="KW-1133">Transmembrane helix</keyword>
<feature type="transmembrane region" description="Helical" evidence="8">
    <location>
        <begin position="273"/>
        <end position="294"/>
    </location>
</feature>
<evidence type="ECO:0000256" key="4">
    <source>
        <dbReference type="ARBA" id="ARBA00022989"/>
    </source>
</evidence>
<feature type="transmembrane region" description="Helical" evidence="8">
    <location>
        <begin position="65"/>
        <end position="86"/>
    </location>
</feature>
<evidence type="ECO:0000256" key="8">
    <source>
        <dbReference type="SAM" id="Phobius"/>
    </source>
</evidence>
<name>A0AA39J501_9AGAR</name>
<feature type="compositionally biased region" description="Polar residues" evidence="7">
    <location>
        <begin position="505"/>
        <end position="522"/>
    </location>
</feature>
<proteinExistence type="predicted"/>
<keyword evidence="3 8" id="KW-0812">Transmembrane</keyword>
<evidence type="ECO:0000313" key="11">
    <source>
        <dbReference type="Proteomes" id="UP001175226"/>
    </source>
</evidence>
<reference evidence="10" key="1">
    <citation type="submission" date="2023-06" db="EMBL/GenBank/DDBJ databases">
        <authorList>
            <consortium name="Lawrence Berkeley National Laboratory"/>
            <person name="Ahrendt S."/>
            <person name="Sahu N."/>
            <person name="Indic B."/>
            <person name="Wong-Bajracharya J."/>
            <person name="Merenyi Z."/>
            <person name="Ke H.-M."/>
            <person name="Monk M."/>
            <person name="Kocsube S."/>
            <person name="Drula E."/>
            <person name="Lipzen A."/>
            <person name="Balint B."/>
            <person name="Henrissat B."/>
            <person name="Andreopoulos B."/>
            <person name="Martin F.M."/>
            <person name="Harder C.B."/>
            <person name="Rigling D."/>
            <person name="Ford K.L."/>
            <person name="Foster G.D."/>
            <person name="Pangilinan J."/>
            <person name="Papanicolaou A."/>
            <person name="Barry K."/>
            <person name="LaButti K."/>
            <person name="Viragh M."/>
            <person name="Koriabine M."/>
            <person name="Yan M."/>
            <person name="Riley R."/>
            <person name="Champramary S."/>
            <person name="Plett K.L."/>
            <person name="Tsai I.J."/>
            <person name="Slot J."/>
            <person name="Sipos G."/>
            <person name="Plett J."/>
            <person name="Nagy L.G."/>
            <person name="Grigoriev I.V."/>
        </authorList>
    </citation>
    <scope>NUCLEOTIDE SEQUENCE</scope>
    <source>
        <strain evidence="10">FPL87.14</strain>
    </source>
</reference>
<accession>A0AA39J501</accession>
<evidence type="ECO:0000256" key="1">
    <source>
        <dbReference type="ARBA" id="ARBA00004141"/>
    </source>
</evidence>
<feature type="transmembrane region" description="Helical" evidence="8">
    <location>
        <begin position="242"/>
        <end position="261"/>
    </location>
</feature>
<evidence type="ECO:0000313" key="10">
    <source>
        <dbReference type="EMBL" id="KAK0435402.1"/>
    </source>
</evidence>
<dbReference type="GO" id="GO:0022857">
    <property type="term" value="F:transmembrane transporter activity"/>
    <property type="evidence" value="ECO:0007669"/>
    <property type="project" value="InterPro"/>
</dbReference>
<feature type="region of interest" description="Disordered" evidence="7">
    <location>
        <begin position="503"/>
        <end position="535"/>
    </location>
</feature>
<dbReference type="Gene3D" id="1.20.1250.20">
    <property type="entry name" value="MFS general substrate transporter like domains"/>
    <property type="match status" value="1"/>
</dbReference>
<evidence type="ECO:0000256" key="7">
    <source>
        <dbReference type="SAM" id="MobiDB-lite"/>
    </source>
</evidence>
<keyword evidence="5 8" id="KW-0472">Membrane</keyword>
<dbReference type="PROSITE" id="PS00028">
    <property type="entry name" value="ZINC_FINGER_C2H2_1"/>
    <property type="match status" value="1"/>
</dbReference>
<dbReference type="PROSITE" id="PS50157">
    <property type="entry name" value="ZINC_FINGER_C2H2_2"/>
    <property type="match status" value="1"/>
</dbReference>
<dbReference type="InterPro" id="IPR036259">
    <property type="entry name" value="MFS_trans_sf"/>
</dbReference>
<feature type="transmembrane region" description="Helical" evidence="8">
    <location>
        <begin position="306"/>
        <end position="326"/>
    </location>
</feature>
<evidence type="ECO:0000256" key="3">
    <source>
        <dbReference type="ARBA" id="ARBA00022692"/>
    </source>
</evidence>
<feature type="transmembrane region" description="Helical" evidence="8">
    <location>
        <begin position="217"/>
        <end position="236"/>
    </location>
</feature>
<keyword evidence="2" id="KW-0813">Transport</keyword>
<evidence type="ECO:0000256" key="6">
    <source>
        <dbReference type="PROSITE-ProRule" id="PRU00042"/>
    </source>
</evidence>